<proteinExistence type="predicted"/>
<feature type="transmembrane region" description="Helical" evidence="1">
    <location>
        <begin position="106"/>
        <end position="124"/>
    </location>
</feature>
<dbReference type="EMBL" id="JBHLZU010000020">
    <property type="protein sequence ID" value="MFB9907377.1"/>
    <property type="molecule type" value="Genomic_DNA"/>
</dbReference>
<evidence type="ECO:0000256" key="1">
    <source>
        <dbReference type="SAM" id="Phobius"/>
    </source>
</evidence>
<sequence>MTSRNENLPTSVTWGLLAAWTLHDAEELLTMAKFSRDNKRWLPEVDQAHVTTAIGLMGAVIATASAAGARTGGRSALFQTVLTGFGLHSLTHLAQSALLRRYTPGVITAPLIVAPFSLWALKLLRDNGIPLRTRASSFLWFPVALGSVHGAAAVITKAVRAWRRG</sequence>
<keyword evidence="1" id="KW-0812">Transmembrane</keyword>
<name>A0ABV6A2I7_9PSEU</name>
<dbReference type="Proteomes" id="UP001589693">
    <property type="component" value="Unassembled WGS sequence"/>
</dbReference>
<comment type="caution">
    <text evidence="2">The sequence shown here is derived from an EMBL/GenBank/DDBJ whole genome shotgun (WGS) entry which is preliminary data.</text>
</comment>
<reference evidence="2 3" key="1">
    <citation type="submission" date="2024-09" db="EMBL/GenBank/DDBJ databases">
        <authorList>
            <person name="Sun Q."/>
            <person name="Mori K."/>
        </authorList>
    </citation>
    <scope>NUCLEOTIDE SEQUENCE [LARGE SCALE GENOMIC DNA]</scope>
    <source>
        <strain evidence="2 3">TBRC 7907</strain>
    </source>
</reference>
<dbReference type="InterPro" id="IPR025671">
    <property type="entry name" value="HXXEE"/>
</dbReference>
<dbReference type="Pfam" id="PF13787">
    <property type="entry name" value="HXXEE"/>
    <property type="match status" value="1"/>
</dbReference>
<keyword evidence="1" id="KW-1133">Transmembrane helix</keyword>
<evidence type="ECO:0000313" key="3">
    <source>
        <dbReference type="Proteomes" id="UP001589693"/>
    </source>
</evidence>
<keyword evidence="3" id="KW-1185">Reference proteome</keyword>
<gene>
    <name evidence="2" type="ORF">ACFFQA_25860</name>
</gene>
<protein>
    <submittedName>
        <fullName evidence="2">HXXEE domain-containing protein</fullName>
    </submittedName>
</protein>
<accession>A0ABV6A2I7</accession>
<keyword evidence="1" id="KW-0472">Membrane</keyword>
<organism evidence="2 3">
    <name type="scientific">Allokutzneria oryzae</name>
    <dbReference type="NCBI Taxonomy" id="1378989"/>
    <lineage>
        <taxon>Bacteria</taxon>
        <taxon>Bacillati</taxon>
        <taxon>Actinomycetota</taxon>
        <taxon>Actinomycetes</taxon>
        <taxon>Pseudonocardiales</taxon>
        <taxon>Pseudonocardiaceae</taxon>
        <taxon>Allokutzneria</taxon>
    </lineage>
</organism>
<feature type="transmembrane region" description="Helical" evidence="1">
    <location>
        <begin position="136"/>
        <end position="155"/>
    </location>
</feature>
<evidence type="ECO:0000313" key="2">
    <source>
        <dbReference type="EMBL" id="MFB9907377.1"/>
    </source>
</evidence>
<dbReference type="RefSeq" id="WP_377857380.1">
    <property type="nucleotide sequence ID" value="NZ_JBHLZU010000020.1"/>
</dbReference>